<dbReference type="GO" id="GO:0016301">
    <property type="term" value="F:kinase activity"/>
    <property type="evidence" value="ECO:0007669"/>
    <property type="project" value="UniProtKB-KW"/>
</dbReference>
<feature type="transmembrane region" description="Helical" evidence="11">
    <location>
        <begin position="413"/>
        <end position="435"/>
    </location>
</feature>
<evidence type="ECO:0000256" key="7">
    <source>
        <dbReference type="ARBA" id="ARBA00022840"/>
    </source>
</evidence>
<evidence type="ECO:0000256" key="10">
    <source>
        <dbReference type="SAM" id="MobiDB-lite"/>
    </source>
</evidence>
<keyword evidence="3" id="KW-0597">Phosphoprotein</keyword>
<feature type="transmembrane region" description="Helical" evidence="11">
    <location>
        <begin position="50"/>
        <end position="75"/>
    </location>
</feature>
<dbReference type="SUPFAM" id="SSF55874">
    <property type="entry name" value="ATPase domain of HSP90 chaperone/DNA topoisomerase II/histidine kinase"/>
    <property type="match status" value="1"/>
</dbReference>
<evidence type="ECO:0000256" key="4">
    <source>
        <dbReference type="ARBA" id="ARBA00022679"/>
    </source>
</evidence>
<dbReference type="Gene3D" id="3.30.565.10">
    <property type="entry name" value="Histidine kinase-like ATPase, C-terminal domain"/>
    <property type="match status" value="1"/>
</dbReference>
<dbReference type="RefSeq" id="WP_331207996.1">
    <property type="nucleotide sequence ID" value="NZ_JAZGQL010000008.1"/>
</dbReference>
<evidence type="ECO:0000313" key="13">
    <source>
        <dbReference type="EMBL" id="MEE6307708.1"/>
    </source>
</evidence>
<dbReference type="InterPro" id="IPR011712">
    <property type="entry name" value="Sig_transdc_His_kin_sub3_dim/P"/>
</dbReference>
<name>A0ABU7SCP6_9ACTN</name>
<feature type="region of interest" description="Disordered" evidence="10">
    <location>
        <begin position="312"/>
        <end position="349"/>
    </location>
</feature>
<keyword evidence="9" id="KW-0175">Coiled coil</keyword>
<evidence type="ECO:0000256" key="8">
    <source>
        <dbReference type="ARBA" id="ARBA00023012"/>
    </source>
</evidence>
<reference evidence="13 14" key="1">
    <citation type="submission" date="2024-01" db="EMBL/GenBank/DDBJ databases">
        <title>Genome insights into Plantactinospora veratri sp. nov.</title>
        <authorList>
            <person name="Wang L."/>
        </authorList>
    </citation>
    <scope>NUCLEOTIDE SEQUENCE [LARGE SCALE GENOMIC DNA]</scope>
    <source>
        <strain evidence="13 14">NEAU-FHS4</strain>
    </source>
</reference>
<accession>A0ABU7SCP6</accession>
<proteinExistence type="predicted"/>
<feature type="transmembrane region" description="Helical" evidence="11">
    <location>
        <begin position="87"/>
        <end position="104"/>
    </location>
</feature>
<dbReference type="Proteomes" id="UP001339911">
    <property type="component" value="Unassembled WGS sequence"/>
</dbReference>
<keyword evidence="11" id="KW-0472">Membrane</keyword>
<keyword evidence="6 13" id="KW-0418">Kinase</keyword>
<dbReference type="CDD" id="cd16917">
    <property type="entry name" value="HATPase_UhpB-NarQ-NarX-like"/>
    <property type="match status" value="1"/>
</dbReference>
<gene>
    <name evidence="13" type="ORF">V1634_12830</name>
</gene>
<keyword evidence="14" id="KW-1185">Reference proteome</keyword>
<evidence type="ECO:0000256" key="11">
    <source>
        <dbReference type="SAM" id="Phobius"/>
    </source>
</evidence>
<evidence type="ECO:0000256" key="6">
    <source>
        <dbReference type="ARBA" id="ARBA00022777"/>
    </source>
</evidence>
<feature type="compositionally biased region" description="Gly residues" evidence="10">
    <location>
        <begin position="327"/>
        <end position="339"/>
    </location>
</feature>
<keyword evidence="5" id="KW-0547">Nucleotide-binding</keyword>
<dbReference type="Pfam" id="PF07730">
    <property type="entry name" value="HisKA_3"/>
    <property type="match status" value="1"/>
</dbReference>
<keyword evidence="7" id="KW-0067">ATP-binding</keyword>
<dbReference type="PANTHER" id="PTHR24421">
    <property type="entry name" value="NITRATE/NITRITE SENSOR PROTEIN NARX-RELATED"/>
    <property type="match status" value="1"/>
</dbReference>
<feature type="coiled-coil region" evidence="9">
    <location>
        <begin position="133"/>
        <end position="173"/>
    </location>
</feature>
<evidence type="ECO:0000256" key="2">
    <source>
        <dbReference type="ARBA" id="ARBA00012438"/>
    </source>
</evidence>
<protein>
    <recommendedName>
        <fullName evidence="2">histidine kinase</fullName>
        <ecNumber evidence="2">2.7.13.3</ecNumber>
    </recommendedName>
</protein>
<keyword evidence="8" id="KW-0902">Two-component regulatory system</keyword>
<keyword evidence="4" id="KW-0808">Transferase</keyword>
<dbReference type="InterPro" id="IPR036890">
    <property type="entry name" value="HATPase_C_sf"/>
</dbReference>
<dbReference type="EMBL" id="JAZGQL010000008">
    <property type="protein sequence ID" value="MEE6307708.1"/>
    <property type="molecule type" value="Genomic_DNA"/>
</dbReference>
<comment type="caution">
    <text evidence="13">The sequence shown here is derived from an EMBL/GenBank/DDBJ whole genome shotgun (WGS) entry which is preliminary data.</text>
</comment>
<dbReference type="Gene3D" id="1.20.5.1930">
    <property type="match status" value="1"/>
</dbReference>
<feature type="transmembrane region" description="Helical" evidence="11">
    <location>
        <begin position="116"/>
        <end position="134"/>
    </location>
</feature>
<sequence>MRRHLLPVVVLLAETALPLAGSGPGTSPWDVVGHAGLVALVIAVRHRAPVGALIGALLLVALSDGGYVLLLWAAYQAGRESLDRTSAVMVAGALTGALAVHLVSAPAEPGTVPNLVSTYLVFAALPVLVGRYLAQQERLVSTLDRHNRQLRRERELLAEQEQLRERLRIARDMHDSLGHRLSLVSVQAAALEVAELPPVQRQAVRQLAGAARGALDELYELVGALRGGHGTDQRSPGSERIGPLVAEFRAAGTPVTLRQEGAPLPLPGAAGRAAYRVVEEGLTNAVKHAPGQPVTVRLRWEPDALLLTVDNPLPVQAGTPSGHGSTRDGGGGSGSGHVEGGGDRPGAVGHGLVGLRERAEQAGGLVAYRIVEPGDPAQPDGGARSWRLLAMLPVAEPDGEDAELPARVGVRTLALGLATAALMFVAMPASMLLGVR</sequence>
<evidence type="ECO:0000256" key="5">
    <source>
        <dbReference type="ARBA" id="ARBA00022741"/>
    </source>
</evidence>
<feature type="domain" description="Signal transduction histidine kinase subgroup 3 dimerisation and phosphoacceptor" evidence="12">
    <location>
        <begin position="165"/>
        <end position="227"/>
    </location>
</feature>
<dbReference type="InterPro" id="IPR050482">
    <property type="entry name" value="Sensor_HK_TwoCompSys"/>
</dbReference>
<evidence type="ECO:0000313" key="14">
    <source>
        <dbReference type="Proteomes" id="UP001339911"/>
    </source>
</evidence>
<evidence type="ECO:0000256" key="3">
    <source>
        <dbReference type="ARBA" id="ARBA00022553"/>
    </source>
</evidence>
<dbReference type="EC" id="2.7.13.3" evidence="2"/>
<organism evidence="13 14">
    <name type="scientific">Plantactinospora veratri</name>
    <dbReference type="NCBI Taxonomy" id="1436122"/>
    <lineage>
        <taxon>Bacteria</taxon>
        <taxon>Bacillati</taxon>
        <taxon>Actinomycetota</taxon>
        <taxon>Actinomycetes</taxon>
        <taxon>Micromonosporales</taxon>
        <taxon>Micromonosporaceae</taxon>
        <taxon>Plantactinospora</taxon>
    </lineage>
</organism>
<evidence type="ECO:0000256" key="1">
    <source>
        <dbReference type="ARBA" id="ARBA00000085"/>
    </source>
</evidence>
<keyword evidence="11" id="KW-0812">Transmembrane</keyword>
<dbReference type="PANTHER" id="PTHR24421:SF10">
    <property type="entry name" value="NITRATE_NITRITE SENSOR PROTEIN NARQ"/>
    <property type="match status" value="1"/>
</dbReference>
<evidence type="ECO:0000259" key="12">
    <source>
        <dbReference type="Pfam" id="PF07730"/>
    </source>
</evidence>
<comment type="catalytic activity">
    <reaction evidence="1">
        <text>ATP + protein L-histidine = ADP + protein N-phospho-L-histidine.</text>
        <dbReference type="EC" id="2.7.13.3"/>
    </reaction>
</comment>
<keyword evidence="11" id="KW-1133">Transmembrane helix</keyword>
<evidence type="ECO:0000256" key="9">
    <source>
        <dbReference type="SAM" id="Coils"/>
    </source>
</evidence>